<dbReference type="InterPro" id="IPR008271">
    <property type="entry name" value="Ser/Thr_kinase_AS"/>
</dbReference>
<dbReference type="InterPro" id="IPR011009">
    <property type="entry name" value="Kinase-like_dom_sf"/>
</dbReference>
<proteinExistence type="inferred from homology"/>
<dbReference type="PROSITE" id="PS00107">
    <property type="entry name" value="PROTEIN_KINASE_ATP"/>
    <property type="match status" value="1"/>
</dbReference>
<keyword evidence="16" id="KW-1185">Reference proteome</keyword>
<evidence type="ECO:0000256" key="7">
    <source>
        <dbReference type="ARBA" id="ARBA00038035"/>
    </source>
</evidence>
<feature type="domain" description="Protein kinase" evidence="14">
    <location>
        <begin position="77"/>
        <end position="339"/>
    </location>
</feature>
<keyword evidence="6 12" id="KW-0067">ATP-binding</keyword>
<evidence type="ECO:0000256" key="1">
    <source>
        <dbReference type="ARBA" id="ARBA00022527"/>
    </source>
</evidence>
<evidence type="ECO:0000256" key="8">
    <source>
        <dbReference type="ARBA" id="ARBA00038999"/>
    </source>
</evidence>
<feature type="binding site" evidence="12">
    <location>
        <position position="106"/>
    </location>
    <ligand>
        <name>ATP</name>
        <dbReference type="ChEBI" id="CHEBI:30616"/>
    </ligand>
</feature>
<dbReference type="InterPro" id="IPR050915">
    <property type="entry name" value="MAP_kinase_kinase"/>
</dbReference>
<comment type="similarity">
    <text evidence="7">Belongs to the protein kinase superfamily. STE Ser/Thr protein kinase family. MAP kinase kinase subfamily.</text>
</comment>
<dbReference type="EC" id="2.7.12.2" evidence="8"/>
<protein>
    <recommendedName>
        <fullName evidence="8">mitogen-activated protein kinase kinase</fullName>
        <ecNumber evidence="8">2.7.12.2</ecNumber>
    </recommendedName>
</protein>
<comment type="caution">
    <text evidence="15">The sequence shown here is derived from an EMBL/GenBank/DDBJ whole genome shotgun (WGS) entry which is preliminary data.</text>
</comment>
<accession>A0A0J9X4Y3</accession>
<dbReference type="PANTHER" id="PTHR47448:SF1">
    <property type="entry name" value="SERINE_THREONINE-PROTEIN KINASE STE7 HOMOLOG"/>
    <property type="match status" value="1"/>
</dbReference>
<sequence length="356" mass="39876">MKRKNFKQLSLTPAAPVESPRQTSYKVVDAVSTNSDKGICIEAKEIRNPTSNSELISKFSTLELNVEFNLDIRAEDIEVLSELGSGNGGTVSKARHIPTGLIMARKVIPIEAKKEVRKQIVRELHITRDCNFPHIVSYFGAFLNQGDVVMCMEYMDRGSLDRIYKKHGAIPEPIVGKITEAVVEGLDYLYDKHRIIHRDVKPSNVLVNAKGEVKLCDFGVSGELNNSIADTFVGTSTYMSPERIQGAAYSVKSDVWSLGITVLELAVGYFPWDEPNEEGKPSSQPLGILDMLQRIVLEPPPQVPANGKFSEHFRQFVKRCLLTEDQRPTPKDLFKDAFFIISKRTPVALDKWAQQL</sequence>
<dbReference type="GO" id="GO:0004674">
    <property type="term" value="F:protein serine/threonine kinase activity"/>
    <property type="evidence" value="ECO:0007669"/>
    <property type="project" value="UniProtKB-KW"/>
</dbReference>
<dbReference type="SUPFAM" id="SSF56112">
    <property type="entry name" value="Protein kinase-like (PK-like)"/>
    <property type="match status" value="1"/>
</dbReference>
<dbReference type="InterPro" id="IPR017441">
    <property type="entry name" value="Protein_kinase_ATP_BS"/>
</dbReference>
<evidence type="ECO:0000256" key="6">
    <source>
        <dbReference type="ARBA" id="ARBA00022840"/>
    </source>
</evidence>
<keyword evidence="4 12" id="KW-0547">Nucleotide-binding</keyword>
<evidence type="ECO:0000256" key="2">
    <source>
        <dbReference type="ARBA" id="ARBA00022553"/>
    </source>
</evidence>
<dbReference type="PROSITE" id="PS50011">
    <property type="entry name" value="PROTEIN_KINASE_DOM"/>
    <property type="match status" value="1"/>
</dbReference>
<dbReference type="GO" id="GO:0051286">
    <property type="term" value="C:cell tip"/>
    <property type="evidence" value="ECO:0007669"/>
    <property type="project" value="UniProtKB-ARBA"/>
</dbReference>
<comment type="catalytic activity">
    <reaction evidence="9">
        <text>L-seryl-[protein] + ATP = O-phospho-L-seryl-[protein] + ADP + H(+)</text>
        <dbReference type="Rhea" id="RHEA:17989"/>
        <dbReference type="Rhea" id="RHEA-COMP:9863"/>
        <dbReference type="Rhea" id="RHEA-COMP:11604"/>
        <dbReference type="ChEBI" id="CHEBI:15378"/>
        <dbReference type="ChEBI" id="CHEBI:29999"/>
        <dbReference type="ChEBI" id="CHEBI:30616"/>
        <dbReference type="ChEBI" id="CHEBI:83421"/>
        <dbReference type="ChEBI" id="CHEBI:456216"/>
        <dbReference type="EC" id="2.7.12.2"/>
    </reaction>
</comment>
<dbReference type="FunFam" id="3.30.200.20:FF:000040">
    <property type="entry name" value="Dual specificity mitogen-activated protein kinase kinase"/>
    <property type="match status" value="1"/>
</dbReference>
<evidence type="ECO:0000256" key="3">
    <source>
        <dbReference type="ARBA" id="ARBA00022679"/>
    </source>
</evidence>
<dbReference type="Proteomes" id="UP000242525">
    <property type="component" value="Unassembled WGS sequence"/>
</dbReference>
<dbReference type="PANTHER" id="PTHR47448">
    <property type="entry name" value="DUAL SPECIFICITY MITOGEN-ACTIVATED PROTEIN KINASE KINASE DSOR1-LIKE PROTEIN"/>
    <property type="match status" value="1"/>
</dbReference>
<comment type="catalytic activity">
    <reaction evidence="11">
        <text>L-tyrosyl-[protein] + ATP = O-phospho-L-tyrosyl-[protein] + ADP + H(+)</text>
        <dbReference type="Rhea" id="RHEA:10596"/>
        <dbReference type="Rhea" id="RHEA-COMP:10136"/>
        <dbReference type="Rhea" id="RHEA-COMP:20101"/>
        <dbReference type="ChEBI" id="CHEBI:15378"/>
        <dbReference type="ChEBI" id="CHEBI:30616"/>
        <dbReference type="ChEBI" id="CHEBI:46858"/>
        <dbReference type="ChEBI" id="CHEBI:61978"/>
        <dbReference type="ChEBI" id="CHEBI:456216"/>
        <dbReference type="EC" id="2.7.12.2"/>
    </reaction>
</comment>
<dbReference type="GO" id="GO:0005524">
    <property type="term" value="F:ATP binding"/>
    <property type="evidence" value="ECO:0007669"/>
    <property type="project" value="UniProtKB-UniRule"/>
</dbReference>
<organism evidence="15 16">
    <name type="scientific">Geotrichum candidum</name>
    <name type="common">Oospora lactis</name>
    <name type="synonym">Dipodascus geotrichum</name>
    <dbReference type="NCBI Taxonomy" id="1173061"/>
    <lineage>
        <taxon>Eukaryota</taxon>
        <taxon>Fungi</taxon>
        <taxon>Dikarya</taxon>
        <taxon>Ascomycota</taxon>
        <taxon>Saccharomycotina</taxon>
        <taxon>Dipodascomycetes</taxon>
        <taxon>Dipodascales</taxon>
        <taxon>Dipodascaceae</taxon>
        <taxon>Geotrichum</taxon>
    </lineage>
</organism>
<name>A0A0J9X4Y3_GEOCN</name>
<dbReference type="Gene3D" id="1.10.510.10">
    <property type="entry name" value="Transferase(Phosphotransferase) domain 1"/>
    <property type="match status" value="1"/>
</dbReference>
<evidence type="ECO:0000313" key="15">
    <source>
        <dbReference type="EMBL" id="CDO52251.1"/>
    </source>
</evidence>
<evidence type="ECO:0000256" key="9">
    <source>
        <dbReference type="ARBA" id="ARBA00049014"/>
    </source>
</evidence>
<reference evidence="15" key="1">
    <citation type="submission" date="2014-03" db="EMBL/GenBank/DDBJ databases">
        <authorList>
            <person name="Casaregola S."/>
        </authorList>
    </citation>
    <scope>NUCLEOTIDE SEQUENCE [LARGE SCALE GENOMIC DNA]</scope>
    <source>
        <strain evidence="15">CLIB 918</strain>
    </source>
</reference>
<evidence type="ECO:0000256" key="4">
    <source>
        <dbReference type="ARBA" id="ARBA00022741"/>
    </source>
</evidence>
<dbReference type="STRING" id="1173061.A0A0J9X4Y3"/>
<dbReference type="EMBL" id="CCBN010000002">
    <property type="protein sequence ID" value="CDO52251.1"/>
    <property type="molecule type" value="Genomic_DNA"/>
</dbReference>
<evidence type="ECO:0000313" key="16">
    <source>
        <dbReference type="Proteomes" id="UP000242525"/>
    </source>
</evidence>
<keyword evidence="1 13" id="KW-0723">Serine/threonine-protein kinase</keyword>
<evidence type="ECO:0000256" key="13">
    <source>
        <dbReference type="RuleBase" id="RU000304"/>
    </source>
</evidence>
<evidence type="ECO:0000256" key="5">
    <source>
        <dbReference type="ARBA" id="ARBA00022777"/>
    </source>
</evidence>
<dbReference type="Gene3D" id="3.30.200.20">
    <property type="entry name" value="Phosphorylase Kinase, domain 1"/>
    <property type="match status" value="1"/>
</dbReference>
<dbReference type="OrthoDB" id="10252354at2759"/>
<dbReference type="GO" id="GO:0071507">
    <property type="term" value="P:pheromone response MAPK cascade"/>
    <property type="evidence" value="ECO:0007669"/>
    <property type="project" value="UniProtKB-ARBA"/>
</dbReference>
<evidence type="ECO:0000256" key="11">
    <source>
        <dbReference type="ARBA" id="ARBA00051693"/>
    </source>
</evidence>
<gene>
    <name evidence="15" type="ORF">BN980_GECA02s08040g</name>
</gene>
<comment type="catalytic activity">
    <reaction evidence="10">
        <text>L-threonyl-[protein] + ATP = O-phospho-L-threonyl-[protein] + ADP + H(+)</text>
        <dbReference type="Rhea" id="RHEA:46608"/>
        <dbReference type="Rhea" id="RHEA-COMP:11060"/>
        <dbReference type="Rhea" id="RHEA-COMP:11605"/>
        <dbReference type="ChEBI" id="CHEBI:15378"/>
        <dbReference type="ChEBI" id="CHEBI:30013"/>
        <dbReference type="ChEBI" id="CHEBI:30616"/>
        <dbReference type="ChEBI" id="CHEBI:61977"/>
        <dbReference type="ChEBI" id="CHEBI:456216"/>
        <dbReference type="EC" id="2.7.12.2"/>
    </reaction>
</comment>
<keyword evidence="3" id="KW-0808">Transferase</keyword>
<dbReference type="PROSITE" id="PS00108">
    <property type="entry name" value="PROTEIN_KINASE_ST"/>
    <property type="match status" value="1"/>
</dbReference>
<evidence type="ECO:0000256" key="12">
    <source>
        <dbReference type="PROSITE-ProRule" id="PRU10141"/>
    </source>
</evidence>
<dbReference type="GO" id="GO:0004708">
    <property type="term" value="F:MAP kinase kinase activity"/>
    <property type="evidence" value="ECO:0007669"/>
    <property type="project" value="UniProtKB-EC"/>
</dbReference>
<dbReference type="Pfam" id="PF00069">
    <property type="entry name" value="Pkinase"/>
    <property type="match status" value="1"/>
</dbReference>
<evidence type="ECO:0000259" key="14">
    <source>
        <dbReference type="PROSITE" id="PS50011"/>
    </source>
</evidence>
<keyword evidence="5 15" id="KW-0418">Kinase</keyword>
<dbReference type="AlphaFoldDB" id="A0A0J9X4Y3"/>
<dbReference type="InterPro" id="IPR000719">
    <property type="entry name" value="Prot_kinase_dom"/>
</dbReference>
<dbReference type="SMART" id="SM00220">
    <property type="entry name" value="S_TKc"/>
    <property type="match status" value="1"/>
</dbReference>
<keyword evidence="2" id="KW-0597">Phosphoprotein</keyword>
<evidence type="ECO:0000256" key="10">
    <source>
        <dbReference type="ARBA" id="ARBA00049299"/>
    </source>
</evidence>
<dbReference type="FunFam" id="1.10.510.10:FF:000921">
    <property type="entry name" value="Serine/threonine-protein kinase STE7"/>
    <property type="match status" value="1"/>
</dbReference>